<dbReference type="EMBL" id="JAUUTP010000011">
    <property type="protein sequence ID" value="MDP1419247.1"/>
    <property type="molecule type" value="Genomic_DNA"/>
</dbReference>
<dbReference type="RefSeq" id="WP_305160531.1">
    <property type="nucleotide sequence ID" value="NZ_JAUUTP010000011.1"/>
</dbReference>
<reference evidence="1" key="1">
    <citation type="submission" date="2023-07" db="EMBL/GenBank/DDBJ databases">
        <title>Murine gut Bacillus species.</title>
        <authorList>
            <person name="Gutman E."/>
            <person name="Hashuel R."/>
            <person name="Litvak Y."/>
        </authorList>
    </citation>
    <scope>NUCLEOTIDE SEQUENCE</scope>
    <source>
        <strain evidence="1">RU283</strain>
    </source>
</reference>
<protein>
    <submittedName>
        <fullName evidence="1">Uncharacterized protein</fullName>
    </submittedName>
</protein>
<comment type="caution">
    <text evidence="1">The sequence shown here is derived from an EMBL/GenBank/DDBJ whole genome shotgun (WGS) entry which is preliminary data.</text>
</comment>
<sequence length="241" mass="27800">MRKENPASKLHNLLEIAYKFQTTSTFRTVWSNVYDIEPSDTSAMLLRYNEMLQLFFSTKDYIETTPRLNTERNMVFINKIGHVLAFIDFNSSISQFKQSLDYETLTALYYLAENISLVHDLEDSIISDEQINELIEEVDTLISHITESDLSKGVKEILVKNLHNIRESLHRYFISGIEGVQTALEQSLGSLIMNNQDIRPEVEDENVRGVFKFMGRLNEIISTANGVKDFIAPITKFFINE</sequence>
<evidence type="ECO:0000313" key="1">
    <source>
        <dbReference type="EMBL" id="MDP1419247.1"/>
    </source>
</evidence>
<gene>
    <name evidence="1" type="ORF">Q8G35_12580</name>
</gene>
<organism evidence="1 2">
    <name type="scientific">Peribacillus simplex</name>
    <dbReference type="NCBI Taxonomy" id="1478"/>
    <lineage>
        <taxon>Bacteria</taxon>
        <taxon>Bacillati</taxon>
        <taxon>Bacillota</taxon>
        <taxon>Bacilli</taxon>
        <taxon>Bacillales</taxon>
        <taxon>Bacillaceae</taxon>
        <taxon>Peribacillus</taxon>
    </lineage>
</organism>
<evidence type="ECO:0000313" key="2">
    <source>
        <dbReference type="Proteomes" id="UP001178277"/>
    </source>
</evidence>
<accession>A0AA90P7P7</accession>
<proteinExistence type="predicted"/>
<dbReference type="Proteomes" id="UP001178277">
    <property type="component" value="Unassembled WGS sequence"/>
</dbReference>
<name>A0AA90P7P7_9BACI</name>
<dbReference type="AlphaFoldDB" id="A0AA90P7P7"/>